<keyword evidence="1 5" id="KW-0547">Nucleotide-binding</keyword>
<dbReference type="SMART" id="SM00129">
    <property type="entry name" value="KISc"/>
    <property type="match status" value="1"/>
</dbReference>
<dbReference type="Gene3D" id="2.60.200.20">
    <property type="match status" value="1"/>
</dbReference>
<sequence length="1147" mass="126687">MSSVKVAVRVRPFNDREKNMNAILCINMEGKSTTIENKDDAKNPSRTFAFDYSYWSHDGFEVDDTGYCRPSSTKYADQHRVYQDVGKDVLNNSFEGYNACLFAYGQTGAGKSYSMVGYGANKGIIVRACEEIFQRIQQNADPSLQAEVLVSMLEIYNEQVQDLLQPMDKRPKGGLKIRHTPQLGTFVQDLSKCPVDSYAAIQAKLDEGTANRTVGATLMNATSSRAHTVLQIFFRQVTVDHLAGSERAGSTGATGDRLKEGCAINQSLSALGNVISALADKAAGKLKPGQVVPYRDSALTRILQTALGGNSKTCMIAALSPASVNYEETLSTLRYADRVKQIKNEAVVNENPLEKLIRELREENERLKKAMGGALPAPSGGSEPDPAMIEAMRKQYEEEIEANKRAMEEMTMSWQQKIAEEKKRAAAAGRLEEQAELTLPTLQNLNEDPFLTGKIVCVIKEGSSTFGKPDGEEAPTFRIGGLGVVAGHATVTCKKVQNDAEDPEDVSFRVILTAVGKTMVNGVEVPEGEERQLQHKDRILFGHNNLYVYMDPLDMDKAMPSWEDAMKEVKKDQMGAYGQPQETEADRERERKLQETLKELEVAKKSLETERQALLKKLEQKEQELLASGESQEVIQEKLRELEQEKREIEQQLQSKQEELTARELRLRKEQAEEDARREEERAARIELEEIMTKTSLLVDEANMIAQELGVGACFSPKLTVRGDAVGRGARATLGGTVMQRSEIMIRVDRMDSDITQLWSLDLFERKVFEMREIYANWTPEPGQAFALPEDVADPFAPDPESYQVVGQAYVYLDTIRSLLPIEKEPFPIFDSKGQKRGTLILSIDIQVAATRSEVEGEDELTARRIEDNDDFDSVEDVKGRQLTITVSVHAANNLPEKSCRHPQEFILTATDVTAEWLSGALIFEVSGKFVDKRGKGKGDKDAHKLEEELKAKKELLEKIDTALRMQGRSLEELLKKAGIEQIKAEDNVDTNDVGGNGESTEGDQNKKGELPSDDARAPAVEVPEVDTSKQETPNEAFGAVKEDTDVSQGVDEPEAPAAEPADQVSTPNEGSDPAGDAPNAGEAVVEGSEESNHADAKETTEQTEESGQADAKETTEQSLLEATTPQQGSPREDIEDKASEEGSESV</sequence>
<evidence type="ECO:0000259" key="8">
    <source>
        <dbReference type="PROSITE" id="PS50067"/>
    </source>
</evidence>
<dbReference type="InterPro" id="IPR027417">
    <property type="entry name" value="P-loop_NTPase"/>
</dbReference>
<dbReference type="Gene3D" id="3.40.850.10">
    <property type="entry name" value="Kinesin motor domain"/>
    <property type="match status" value="1"/>
</dbReference>
<keyword evidence="3 6" id="KW-0175">Coiled coil</keyword>
<evidence type="ECO:0000256" key="2">
    <source>
        <dbReference type="ARBA" id="ARBA00022840"/>
    </source>
</evidence>
<feature type="domain" description="Kinesin motor" evidence="8">
    <location>
        <begin position="3"/>
        <end position="342"/>
    </location>
</feature>
<dbReference type="PROSITE" id="PS50067">
    <property type="entry name" value="KINESIN_MOTOR_2"/>
    <property type="match status" value="1"/>
</dbReference>
<evidence type="ECO:0000256" key="7">
    <source>
        <dbReference type="SAM" id="MobiDB-lite"/>
    </source>
</evidence>
<dbReference type="GO" id="GO:0005524">
    <property type="term" value="F:ATP binding"/>
    <property type="evidence" value="ECO:0007669"/>
    <property type="project" value="UniProtKB-UniRule"/>
</dbReference>
<evidence type="ECO:0000256" key="4">
    <source>
        <dbReference type="ARBA" id="ARBA00023175"/>
    </source>
</evidence>
<gene>
    <name evidence="9" type="ORF">EBH_0018550</name>
</gene>
<accession>U6LC46</accession>
<dbReference type="SUPFAM" id="SSF49879">
    <property type="entry name" value="SMAD/FHA domain"/>
    <property type="match status" value="1"/>
</dbReference>
<dbReference type="FunFam" id="3.40.850.10:FF:000063">
    <property type="entry name" value="Kinesin-like protein"/>
    <property type="match status" value="1"/>
</dbReference>
<evidence type="ECO:0000256" key="6">
    <source>
        <dbReference type="SAM" id="Coils"/>
    </source>
</evidence>
<feature type="binding site" evidence="5">
    <location>
        <begin position="105"/>
        <end position="112"/>
    </location>
    <ligand>
        <name>ATP</name>
        <dbReference type="ChEBI" id="CHEBI:30616"/>
    </ligand>
</feature>
<organism evidence="9 10">
    <name type="scientific">Eimeria brunetti</name>
    <dbReference type="NCBI Taxonomy" id="51314"/>
    <lineage>
        <taxon>Eukaryota</taxon>
        <taxon>Sar</taxon>
        <taxon>Alveolata</taxon>
        <taxon>Apicomplexa</taxon>
        <taxon>Conoidasida</taxon>
        <taxon>Coccidia</taxon>
        <taxon>Eucoccidiorida</taxon>
        <taxon>Eimeriorina</taxon>
        <taxon>Eimeriidae</taxon>
        <taxon>Eimeria</taxon>
    </lineage>
</organism>
<protein>
    <recommendedName>
        <fullName evidence="8">Kinesin motor domain-containing protein</fullName>
    </recommendedName>
</protein>
<proteinExistence type="inferred from homology"/>
<dbReference type="GO" id="GO:0008017">
    <property type="term" value="F:microtubule binding"/>
    <property type="evidence" value="ECO:0007669"/>
    <property type="project" value="InterPro"/>
</dbReference>
<feature type="compositionally biased region" description="Basic and acidic residues" evidence="7">
    <location>
        <begin position="1131"/>
        <end position="1141"/>
    </location>
</feature>
<comment type="similarity">
    <text evidence="5">Belongs to the TRAFAC class myosin-kinesin ATPase superfamily. Kinesin family.</text>
</comment>
<evidence type="ECO:0000256" key="5">
    <source>
        <dbReference type="PROSITE-ProRule" id="PRU00283"/>
    </source>
</evidence>
<feature type="coiled-coil region" evidence="6">
    <location>
        <begin position="350"/>
        <end position="413"/>
    </location>
</feature>
<evidence type="ECO:0000313" key="9">
    <source>
        <dbReference type="EMBL" id="CDJ47982.1"/>
    </source>
</evidence>
<dbReference type="OrthoDB" id="3176171at2759"/>
<dbReference type="EMBL" id="HG710933">
    <property type="protein sequence ID" value="CDJ47982.1"/>
    <property type="molecule type" value="Genomic_DNA"/>
</dbReference>
<dbReference type="VEuPathDB" id="ToxoDB:EBH_0018550"/>
<dbReference type="SUPFAM" id="SSF52540">
    <property type="entry name" value="P-loop containing nucleoside triphosphate hydrolases"/>
    <property type="match status" value="1"/>
</dbReference>
<dbReference type="PANTHER" id="PTHR47117">
    <property type="entry name" value="STAR-RELATED LIPID TRANSFER PROTEIN 9"/>
    <property type="match status" value="1"/>
</dbReference>
<dbReference type="InterPro" id="IPR008984">
    <property type="entry name" value="SMAD_FHA_dom_sf"/>
</dbReference>
<dbReference type="GO" id="GO:0007018">
    <property type="term" value="P:microtubule-based movement"/>
    <property type="evidence" value="ECO:0007669"/>
    <property type="project" value="InterPro"/>
</dbReference>
<feature type="compositionally biased region" description="Basic and acidic residues" evidence="7">
    <location>
        <begin position="1004"/>
        <end position="1017"/>
    </location>
</feature>
<feature type="compositionally biased region" description="Basic and acidic residues" evidence="7">
    <location>
        <begin position="1091"/>
        <end position="1101"/>
    </location>
</feature>
<evidence type="ECO:0000256" key="1">
    <source>
        <dbReference type="ARBA" id="ARBA00022741"/>
    </source>
</evidence>
<dbReference type="InterPro" id="IPR001752">
    <property type="entry name" value="Kinesin_motor_dom"/>
</dbReference>
<name>U6LC46_9EIME</name>
<keyword evidence="2 5" id="KW-0067">ATP-binding</keyword>
<dbReference type="Pfam" id="PF00225">
    <property type="entry name" value="Kinesin"/>
    <property type="match status" value="1"/>
</dbReference>
<dbReference type="PRINTS" id="PR00380">
    <property type="entry name" value="KINESINHEAVY"/>
</dbReference>
<feature type="compositionally biased region" description="Polar residues" evidence="7">
    <location>
        <begin position="1117"/>
        <end position="1130"/>
    </location>
</feature>
<evidence type="ECO:0000256" key="3">
    <source>
        <dbReference type="ARBA" id="ARBA00023054"/>
    </source>
</evidence>
<evidence type="ECO:0000313" key="10">
    <source>
        <dbReference type="Proteomes" id="UP000030750"/>
    </source>
</evidence>
<dbReference type="Proteomes" id="UP000030750">
    <property type="component" value="Unassembled WGS sequence"/>
</dbReference>
<keyword evidence="4 5" id="KW-0505">Motor protein</keyword>
<dbReference type="AlphaFoldDB" id="U6LC46"/>
<reference evidence="9" key="1">
    <citation type="submission" date="2013-10" db="EMBL/GenBank/DDBJ databases">
        <title>Genomic analysis of the causative agents of coccidiosis in chickens.</title>
        <authorList>
            <person name="Reid A.J."/>
            <person name="Blake D."/>
            <person name="Billington K."/>
            <person name="Browne H."/>
            <person name="Dunn M."/>
            <person name="Hung S."/>
            <person name="Kawahara F."/>
            <person name="Miranda-Saavedra D."/>
            <person name="Mourier T."/>
            <person name="Nagra H."/>
            <person name="Otto T.D."/>
            <person name="Rawlings N."/>
            <person name="Sanchez A."/>
            <person name="Sanders M."/>
            <person name="Subramaniam C."/>
            <person name="Tay Y."/>
            <person name="Dear P."/>
            <person name="Doerig C."/>
            <person name="Gruber A."/>
            <person name="Parkinson J."/>
            <person name="Shirley M."/>
            <person name="Wan K.L."/>
            <person name="Berriman M."/>
            <person name="Tomley F."/>
            <person name="Pain A."/>
        </authorList>
    </citation>
    <scope>NUCLEOTIDE SEQUENCE [LARGE SCALE GENOMIC DNA]</scope>
    <source>
        <strain evidence="9">Houghton</strain>
    </source>
</reference>
<dbReference type="InterPro" id="IPR036961">
    <property type="entry name" value="Kinesin_motor_dom_sf"/>
</dbReference>
<dbReference type="GO" id="GO:0003777">
    <property type="term" value="F:microtubule motor activity"/>
    <property type="evidence" value="ECO:0007669"/>
    <property type="project" value="InterPro"/>
</dbReference>
<feature type="coiled-coil region" evidence="6">
    <location>
        <begin position="590"/>
        <end position="689"/>
    </location>
</feature>
<feature type="region of interest" description="Disordered" evidence="7">
    <location>
        <begin position="986"/>
        <end position="1147"/>
    </location>
</feature>
<reference evidence="9" key="2">
    <citation type="submission" date="2013-10" db="EMBL/GenBank/DDBJ databases">
        <authorList>
            <person name="Aslett M."/>
        </authorList>
    </citation>
    <scope>NUCLEOTIDE SEQUENCE [LARGE SCALE GENOMIC DNA]</scope>
    <source>
        <strain evidence="9">Houghton</strain>
    </source>
</reference>
<keyword evidence="10" id="KW-1185">Reference proteome</keyword>